<dbReference type="EMBL" id="BLLK01000057">
    <property type="protein sequence ID" value="GFH56998.1"/>
    <property type="molecule type" value="Genomic_DNA"/>
</dbReference>
<dbReference type="AlphaFoldDB" id="A0AAD3D3D5"/>
<feature type="transmembrane region" description="Helical" evidence="1">
    <location>
        <begin position="39"/>
        <end position="58"/>
    </location>
</feature>
<keyword evidence="1" id="KW-1133">Transmembrane helix</keyword>
<protein>
    <submittedName>
        <fullName evidence="2">Uncharacterized protein</fullName>
    </submittedName>
</protein>
<proteinExistence type="predicted"/>
<keyword evidence="1" id="KW-0812">Transmembrane</keyword>
<evidence type="ECO:0000256" key="1">
    <source>
        <dbReference type="SAM" id="Phobius"/>
    </source>
</evidence>
<keyword evidence="3" id="KW-1185">Reference proteome</keyword>
<accession>A0AAD3D3D5</accession>
<sequence length="244" mass="27094">MGNSTSQDAALSVEAMLAMLELLELRVQRTSTSKEERRMAVMIAAVLVVGFCAALRGGEIMLVEATEFCRRIDAGRVESTQHVLVPLMGRFKNEIGERNVLLALVAVTKSGIQIRKWLDRLAMILRLEGRDVGDPSPAICDENGYVLSTKVLEKELHGLLKILQEKGVVPEGLSVESEFHVYRSLRRGATARATNMQLSQVVIDTNNRWRSMQTSRGKKNLPMSQLYLDIRVALPARLAFSAAM</sequence>
<name>A0AAD3D3D5_9STRA</name>
<gene>
    <name evidence="2" type="ORF">CTEN210_13474</name>
</gene>
<keyword evidence="1" id="KW-0472">Membrane</keyword>
<organism evidence="2 3">
    <name type="scientific">Chaetoceros tenuissimus</name>
    <dbReference type="NCBI Taxonomy" id="426638"/>
    <lineage>
        <taxon>Eukaryota</taxon>
        <taxon>Sar</taxon>
        <taxon>Stramenopiles</taxon>
        <taxon>Ochrophyta</taxon>
        <taxon>Bacillariophyta</taxon>
        <taxon>Coscinodiscophyceae</taxon>
        <taxon>Chaetocerotophycidae</taxon>
        <taxon>Chaetocerotales</taxon>
        <taxon>Chaetocerotaceae</taxon>
        <taxon>Chaetoceros</taxon>
    </lineage>
</organism>
<comment type="caution">
    <text evidence="2">The sequence shown here is derived from an EMBL/GenBank/DDBJ whole genome shotgun (WGS) entry which is preliminary data.</text>
</comment>
<dbReference type="Proteomes" id="UP001054902">
    <property type="component" value="Unassembled WGS sequence"/>
</dbReference>
<evidence type="ECO:0000313" key="3">
    <source>
        <dbReference type="Proteomes" id="UP001054902"/>
    </source>
</evidence>
<evidence type="ECO:0000313" key="2">
    <source>
        <dbReference type="EMBL" id="GFH56998.1"/>
    </source>
</evidence>
<reference evidence="2 3" key="1">
    <citation type="journal article" date="2021" name="Sci. Rep.">
        <title>The genome of the diatom Chaetoceros tenuissimus carries an ancient integrated fragment of an extant virus.</title>
        <authorList>
            <person name="Hongo Y."/>
            <person name="Kimura K."/>
            <person name="Takaki Y."/>
            <person name="Yoshida Y."/>
            <person name="Baba S."/>
            <person name="Kobayashi G."/>
            <person name="Nagasaki K."/>
            <person name="Hano T."/>
            <person name="Tomaru Y."/>
        </authorList>
    </citation>
    <scope>NUCLEOTIDE SEQUENCE [LARGE SCALE GENOMIC DNA]</scope>
    <source>
        <strain evidence="2 3">NIES-3715</strain>
    </source>
</reference>